<dbReference type="Pfam" id="PF03432">
    <property type="entry name" value="Relaxase"/>
    <property type="match status" value="1"/>
</dbReference>
<name>A0A1I0PLZ4_9BACT</name>
<protein>
    <submittedName>
        <fullName evidence="2">Relaxase/Mobilisation nuclease domain-containing protein</fullName>
    </submittedName>
</protein>
<dbReference type="STRING" id="29529.SAMN04488122_0853"/>
<dbReference type="InterPro" id="IPR005094">
    <property type="entry name" value="Endonuclease_MobA/VirD2"/>
</dbReference>
<evidence type="ECO:0000313" key="2">
    <source>
        <dbReference type="EMBL" id="SEW15245.1"/>
    </source>
</evidence>
<organism evidence="2 3">
    <name type="scientific">Chitinophaga arvensicola</name>
    <dbReference type="NCBI Taxonomy" id="29529"/>
    <lineage>
        <taxon>Bacteria</taxon>
        <taxon>Pseudomonadati</taxon>
        <taxon>Bacteroidota</taxon>
        <taxon>Chitinophagia</taxon>
        <taxon>Chitinophagales</taxon>
        <taxon>Chitinophagaceae</taxon>
        <taxon>Chitinophaga</taxon>
    </lineage>
</organism>
<dbReference type="AlphaFoldDB" id="A0A1I0PLZ4"/>
<evidence type="ECO:0000313" key="3">
    <source>
        <dbReference type="Proteomes" id="UP000199310"/>
    </source>
</evidence>
<proteinExistence type="predicted"/>
<gene>
    <name evidence="2" type="ORF">SAMN04488122_0853</name>
</gene>
<feature type="domain" description="MobA/VirD2-like nuclease" evidence="1">
    <location>
        <begin position="32"/>
        <end position="141"/>
    </location>
</feature>
<accession>A0A1I0PLZ4</accession>
<sequence>MYDAIYYNEDKVALGEARCIDAIGFGKEAADLTIREKNNRFKALTEKNKITEVNTLHVSLSFHPGEDISDQLMRDIADDYMQQVGYGDQPYLLYRHTDTGNDHMHIVTTNIQPNGDRIESHRFVEDQSEPARKKIELDYGIVQAEGHHLKNGEHLSRINIEGKDPNNRRQVKRDITNVVREVFNSYKYGSLAEYSAILSHFGVMLDNGKEGSVLNTTGGLLYSIIDETDSKWSMPIKGSKLADKPILKRLEERYDSNRENRKRYRARIIRVIEDSLKTNCSRQEFEKLLEKDNIAIIYRKNENDFTYGVTFVDTLTKVAYNGRDLGKGYSAGALLQRIEAGRNPELHYNQILIADILAGVDYRRRPQTILRYLDKHNIGIEISGTSKGKVFYRLGHRGTSPDAYVNAPSSFNNWLNTADFGAVNNQSETLLEKLLSRTAHDLAESIDQHLYDDSLHYFEKVADDILGYTYTSSYVPGHYKRKKGQKNGPRR</sequence>
<dbReference type="Proteomes" id="UP000199310">
    <property type="component" value="Unassembled WGS sequence"/>
</dbReference>
<reference evidence="3" key="1">
    <citation type="submission" date="2016-10" db="EMBL/GenBank/DDBJ databases">
        <authorList>
            <person name="Varghese N."/>
            <person name="Submissions S."/>
        </authorList>
    </citation>
    <scope>NUCLEOTIDE SEQUENCE [LARGE SCALE GENOMIC DNA]</scope>
    <source>
        <strain evidence="3">DSM 3695</strain>
    </source>
</reference>
<evidence type="ECO:0000259" key="1">
    <source>
        <dbReference type="Pfam" id="PF03432"/>
    </source>
</evidence>
<keyword evidence="3" id="KW-1185">Reference proteome</keyword>
<dbReference type="EMBL" id="FOJG01000001">
    <property type="protein sequence ID" value="SEW15245.1"/>
    <property type="molecule type" value="Genomic_DNA"/>
</dbReference>
<dbReference type="RefSeq" id="WP_177192036.1">
    <property type="nucleotide sequence ID" value="NZ_FOJG01000001.1"/>
</dbReference>